<keyword evidence="1" id="KW-1133">Transmembrane helix</keyword>
<evidence type="ECO:0000313" key="2">
    <source>
        <dbReference type="EMBL" id="NMH93835.1"/>
    </source>
</evidence>
<organism evidence="2 3">
    <name type="scientific">Pseudonocardia bannensis</name>
    <dbReference type="NCBI Taxonomy" id="630973"/>
    <lineage>
        <taxon>Bacteria</taxon>
        <taxon>Bacillati</taxon>
        <taxon>Actinomycetota</taxon>
        <taxon>Actinomycetes</taxon>
        <taxon>Pseudonocardiales</taxon>
        <taxon>Pseudonocardiaceae</taxon>
        <taxon>Pseudonocardia</taxon>
    </lineage>
</organism>
<evidence type="ECO:0000313" key="3">
    <source>
        <dbReference type="Proteomes" id="UP000586918"/>
    </source>
</evidence>
<protein>
    <recommendedName>
        <fullName evidence="4">DUF4190 domain-containing protein</fullName>
    </recommendedName>
</protein>
<evidence type="ECO:0008006" key="4">
    <source>
        <dbReference type="Google" id="ProtNLM"/>
    </source>
</evidence>
<keyword evidence="1" id="KW-0812">Transmembrane</keyword>
<comment type="caution">
    <text evidence="2">The sequence shown here is derived from an EMBL/GenBank/DDBJ whole genome shotgun (WGS) entry which is preliminary data.</text>
</comment>
<dbReference type="RefSeq" id="WP_169414529.1">
    <property type="nucleotide sequence ID" value="NZ_JAAXKZ010000084.1"/>
</dbReference>
<dbReference type="EMBL" id="JAAXKZ010000084">
    <property type="protein sequence ID" value="NMH93835.1"/>
    <property type="molecule type" value="Genomic_DNA"/>
</dbReference>
<feature type="transmembrane region" description="Helical" evidence="1">
    <location>
        <begin position="40"/>
        <end position="68"/>
    </location>
</feature>
<gene>
    <name evidence="2" type="ORF">HF519_20115</name>
</gene>
<proteinExistence type="predicted"/>
<keyword evidence="3" id="KW-1185">Reference proteome</keyword>
<sequence length="104" mass="10957">MIIPAASSWQLLLVQCQRIVRRPARTRRPDAGGTAPLSYFSLAGSLVSVLFLPAVLAPLAVILGVVALVLDRSPGKRAQWAAIDGIVIGTGVGIWVLMVETGLL</sequence>
<accession>A0A848DMQ4</accession>
<dbReference type="AlphaFoldDB" id="A0A848DMQ4"/>
<name>A0A848DMQ4_9PSEU</name>
<feature type="transmembrane region" description="Helical" evidence="1">
    <location>
        <begin position="80"/>
        <end position="98"/>
    </location>
</feature>
<evidence type="ECO:0000256" key="1">
    <source>
        <dbReference type="SAM" id="Phobius"/>
    </source>
</evidence>
<dbReference type="Proteomes" id="UP000586918">
    <property type="component" value="Unassembled WGS sequence"/>
</dbReference>
<keyword evidence="1" id="KW-0472">Membrane</keyword>
<reference evidence="2 3" key="1">
    <citation type="submission" date="2020-04" db="EMBL/GenBank/DDBJ databases">
        <authorList>
            <person name="Klaysubun C."/>
            <person name="Duangmal K."/>
            <person name="Lipun K."/>
        </authorList>
    </citation>
    <scope>NUCLEOTIDE SEQUENCE [LARGE SCALE GENOMIC DNA]</scope>
    <source>
        <strain evidence="2 3">DSM 45300</strain>
    </source>
</reference>